<reference evidence="2 3" key="1">
    <citation type="submission" date="2020-08" db="EMBL/GenBank/DDBJ databases">
        <title>Genomic Encyclopedia of Type Strains, Phase IV (KMG-IV): sequencing the most valuable type-strain genomes for metagenomic binning, comparative biology and taxonomic classification.</title>
        <authorList>
            <person name="Goeker M."/>
        </authorList>
    </citation>
    <scope>NUCLEOTIDE SEQUENCE [LARGE SCALE GENOMIC DNA]</scope>
    <source>
        <strain evidence="2 3">DSM 26944</strain>
    </source>
</reference>
<sequence length="182" mass="20586">MISLQGKGGQYQGKEGEKNGGSHVQRKQYRIHDAARHKRKETRTCDTAEIDPLHNAPVNIDLPAPRGHNRPRTSGQNQYRQNMDRAETPQQVYLMNEETRHGGYRHERDPNAAQHLVQARPLAAKENDSADDRGWNDGGDMELNGQWRSGKRFEIHLKAPVEFRPAFNKTALPSNEMASNAG</sequence>
<organism evidence="2 3">
    <name type="scientific">Brucella daejeonensis</name>
    <dbReference type="NCBI Taxonomy" id="659015"/>
    <lineage>
        <taxon>Bacteria</taxon>
        <taxon>Pseudomonadati</taxon>
        <taxon>Pseudomonadota</taxon>
        <taxon>Alphaproteobacteria</taxon>
        <taxon>Hyphomicrobiales</taxon>
        <taxon>Brucellaceae</taxon>
        <taxon>Brucella/Ochrobactrum group</taxon>
        <taxon>Brucella</taxon>
    </lineage>
</organism>
<keyword evidence="3" id="KW-1185">Reference proteome</keyword>
<feature type="region of interest" description="Disordered" evidence="1">
    <location>
        <begin position="1"/>
        <end position="91"/>
    </location>
</feature>
<feature type="compositionally biased region" description="Basic and acidic residues" evidence="1">
    <location>
        <begin position="123"/>
        <end position="135"/>
    </location>
</feature>
<proteinExistence type="predicted"/>
<dbReference type="EMBL" id="JACIJG010000008">
    <property type="protein sequence ID" value="MBB5702610.1"/>
    <property type="molecule type" value="Genomic_DNA"/>
</dbReference>
<comment type="caution">
    <text evidence="2">The sequence shown here is derived from an EMBL/GenBank/DDBJ whole genome shotgun (WGS) entry which is preliminary data.</text>
</comment>
<feature type="compositionally biased region" description="Polar residues" evidence="1">
    <location>
        <begin position="72"/>
        <end position="81"/>
    </location>
</feature>
<evidence type="ECO:0000313" key="2">
    <source>
        <dbReference type="EMBL" id="MBB5702610.1"/>
    </source>
</evidence>
<evidence type="ECO:0000256" key="1">
    <source>
        <dbReference type="SAM" id="MobiDB-lite"/>
    </source>
</evidence>
<feature type="compositionally biased region" description="Basic residues" evidence="1">
    <location>
        <begin position="24"/>
        <end position="41"/>
    </location>
</feature>
<dbReference type="AlphaFoldDB" id="A0A7W9AXV8"/>
<protein>
    <submittedName>
        <fullName evidence="2">Uncharacterized protein</fullName>
    </submittedName>
</protein>
<gene>
    <name evidence="2" type="ORF">FHS76_002494</name>
</gene>
<feature type="region of interest" description="Disordered" evidence="1">
    <location>
        <begin position="123"/>
        <end position="143"/>
    </location>
</feature>
<dbReference type="Proteomes" id="UP000555546">
    <property type="component" value="Unassembled WGS sequence"/>
</dbReference>
<name>A0A7W9AXV8_9HYPH</name>
<feature type="compositionally biased region" description="Gly residues" evidence="1">
    <location>
        <begin position="1"/>
        <end position="11"/>
    </location>
</feature>
<evidence type="ECO:0000313" key="3">
    <source>
        <dbReference type="Proteomes" id="UP000555546"/>
    </source>
</evidence>
<accession>A0A7W9AXV8</accession>